<dbReference type="Pfam" id="PF12833">
    <property type="entry name" value="HTH_18"/>
    <property type="match status" value="1"/>
</dbReference>
<protein>
    <submittedName>
        <fullName evidence="5">AraC family transcriptional regulator</fullName>
    </submittedName>
</protein>
<reference evidence="5" key="1">
    <citation type="journal article" date="2014" name="Int. J. Syst. Evol. Microbiol.">
        <title>Complete genome sequence of Corynebacterium casei LMG S-19264T (=DSM 44701T), isolated from a smear-ripened cheese.</title>
        <authorList>
            <consortium name="US DOE Joint Genome Institute (JGI-PGF)"/>
            <person name="Walter F."/>
            <person name="Albersmeier A."/>
            <person name="Kalinowski J."/>
            <person name="Ruckert C."/>
        </authorList>
    </citation>
    <scope>NUCLEOTIDE SEQUENCE</scope>
    <source>
        <strain evidence="5">CGMCC 1.15760</strain>
    </source>
</reference>
<dbReference type="SUPFAM" id="SSF51182">
    <property type="entry name" value="RmlC-like cupins"/>
    <property type="match status" value="1"/>
</dbReference>
<evidence type="ECO:0000256" key="3">
    <source>
        <dbReference type="ARBA" id="ARBA00023163"/>
    </source>
</evidence>
<keyword evidence="1" id="KW-0805">Transcription regulation</keyword>
<evidence type="ECO:0000256" key="1">
    <source>
        <dbReference type="ARBA" id="ARBA00023015"/>
    </source>
</evidence>
<dbReference type="EMBL" id="BMJT01000006">
    <property type="protein sequence ID" value="GGG26184.1"/>
    <property type="molecule type" value="Genomic_DNA"/>
</dbReference>
<dbReference type="SMART" id="SM00342">
    <property type="entry name" value="HTH_ARAC"/>
    <property type="match status" value="1"/>
</dbReference>
<keyword evidence="3" id="KW-0804">Transcription</keyword>
<dbReference type="PANTHER" id="PTHR43280">
    <property type="entry name" value="ARAC-FAMILY TRANSCRIPTIONAL REGULATOR"/>
    <property type="match status" value="1"/>
</dbReference>
<dbReference type="Pfam" id="PF07883">
    <property type="entry name" value="Cupin_2"/>
    <property type="match status" value="1"/>
</dbReference>
<dbReference type="RefSeq" id="WP_188615001.1">
    <property type="nucleotide sequence ID" value="NZ_BMJT01000006.1"/>
</dbReference>
<dbReference type="InterPro" id="IPR018062">
    <property type="entry name" value="HTH_AraC-typ_CS"/>
</dbReference>
<sequence length="230" mass="26684">MQLIAEKRTYTKDVASHSHHHAHVIMPLQGELFVIMEENTTSVSAQSLLFVPPNAFHSFYAKTQNEFLVLDIPDILLSSATQTQAISYTFSPQWQALRSLILYELQQGGKTLRALYPYISQCLQREQSPSIRYIHEHYDEPLSIQQLADLEHYSRTYYTEWFIKQTGKTPAHYIRDVRLTRAKELLQYTSFSLLAIAIQVGLSHQSALTRLFQQYEGMTPSEFRKKHTLC</sequence>
<evidence type="ECO:0000256" key="2">
    <source>
        <dbReference type="ARBA" id="ARBA00023125"/>
    </source>
</evidence>
<dbReference type="InterPro" id="IPR009057">
    <property type="entry name" value="Homeodomain-like_sf"/>
</dbReference>
<dbReference type="InterPro" id="IPR014710">
    <property type="entry name" value="RmlC-like_jellyroll"/>
</dbReference>
<dbReference type="InterPro" id="IPR018060">
    <property type="entry name" value="HTH_AraC"/>
</dbReference>
<keyword evidence="2" id="KW-0238">DNA-binding</keyword>
<dbReference type="Gene3D" id="1.10.10.60">
    <property type="entry name" value="Homeodomain-like"/>
    <property type="match status" value="2"/>
</dbReference>
<dbReference type="InterPro" id="IPR011051">
    <property type="entry name" value="RmlC_Cupin_sf"/>
</dbReference>
<feature type="domain" description="HTH araC/xylS-type" evidence="4">
    <location>
        <begin position="128"/>
        <end position="226"/>
    </location>
</feature>
<keyword evidence="6" id="KW-1185">Reference proteome</keyword>
<dbReference type="PROSITE" id="PS01124">
    <property type="entry name" value="HTH_ARAC_FAMILY_2"/>
    <property type="match status" value="1"/>
</dbReference>
<dbReference type="Proteomes" id="UP000616608">
    <property type="component" value="Unassembled WGS sequence"/>
</dbReference>
<dbReference type="SUPFAM" id="SSF46689">
    <property type="entry name" value="Homeodomain-like"/>
    <property type="match status" value="2"/>
</dbReference>
<name>A0A917LID1_9BACI</name>
<dbReference type="GO" id="GO:0003700">
    <property type="term" value="F:DNA-binding transcription factor activity"/>
    <property type="evidence" value="ECO:0007669"/>
    <property type="project" value="InterPro"/>
</dbReference>
<gene>
    <name evidence="5" type="ORF">GCM10007425_20940</name>
</gene>
<evidence type="ECO:0000313" key="5">
    <source>
        <dbReference type="EMBL" id="GGG26184.1"/>
    </source>
</evidence>
<dbReference type="GO" id="GO:0043565">
    <property type="term" value="F:sequence-specific DNA binding"/>
    <property type="evidence" value="ECO:0007669"/>
    <property type="project" value="InterPro"/>
</dbReference>
<evidence type="ECO:0000259" key="4">
    <source>
        <dbReference type="PROSITE" id="PS01124"/>
    </source>
</evidence>
<organism evidence="5 6">
    <name type="scientific">Lysinibacillus alkalisoli</name>
    <dbReference type="NCBI Taxonomy" id="1911548"/>
    <lineage>
        <taxon>Bacteria</taxon>
        <taxon>Bacillati</taxon>
        <taxon>Bacillota</taxon>
        <taxon>Bacilli</taxon>
        <taxon>Bacillales</taxon>
        <taxon>Bacillaceae</taxon>
        <taxon>Lysinibacillus</taxon>
    </lineage>
</organism>
<evidence type="ECO:0000313" key="6">
    <source>
        <dbReference type="Proteomes" id="UP000616608"/>
    </source>
</evidence>
<dbReference type="PANTHER" id="PTHR43280:SF26">
    <property type="entry name" value="ARAC-FAMILY TRANSCRIPTIONAL REGULATOR"/>
    <property type="match status" value="1"/>
</dbReference>
<accession>A0A917LID1</accession>
<dbReference type="InterPro" id="IPR013096">
    <property type="entry name" value="Cupin_2"/>
</dbReference>
<proteinExistence type="predicted"/>
<dbReference type="AlphaFoldDB" id="A0A917LID1"/>
<comment type="caution">
    <text evidence="5">The sequence shown here is derived from an EMBL/GenBank/DDBJ whole genome shotgun (WGS) entry which is preliminary data.</text>
</comment>
<reference evidence="5" key="2">
    <citation type="submission" date="2020-09" db="EMBL/GenBank/DDBJ databases">
        <authorList>
            <person name="Sun Q."/>
            <person name="Zhou Y."/>
        </authorList>
    </citation>
    <scope>NUCLEOTIDE SEQUENCE</scope>
    <source>
        <strain evidence="5">CGMCC 1.15760</strain>
    </source>
</reference>
<dbReference type="Gene3D" id="2.60.120.10">
    <property type="entry name" value="Jelly Rolls"/>
    <property type="match status" value="1"/>
</dbReference>
<dbReference type="PROSITE" id="PS00041">
    <property type="entry name" value="HTH_ARAC_FAMILY_1"/>
    <property type="match status" value="1"/>
</dbReference>